<dbReference type="GeneID" id="78775827"/>
<dbReference type="Proteomes" id="UP000483820">
    <property type="component" value="Chromosome IV"/>
</dbReference>
<comment type="caution">
    <text evidence="1">The sequence shown here is derived from an EMBL/GenBank/DDBJ whole genome shotgun (WGS) entry which is preliminary data.</text>
</comment>
<dbReference type="KEGG" id="crq:GCK72_013872"/>
<dbReference type="PANTHER" id="PTHR21503">
    <property type="entry name" value="F-BOX-CONTAINING HYPOTHETICAL PROTEIN C.ELEGANS"/>
    <property type="match status" value="1"/>
</dbReference>
<dbReference type="CTD" id="78775827"/>
<sequence length="303" mass="35138">MPLEILKFPYLVQQEMMKMMNYSELLMLSLCSSKALLLIRSLKFNIHMVRYRIHANTIALIFETNNGDSLHLLSVFKACSQDVQDTFEVVMRGSKLNCSFSTEKLTFSKGDQGNIMVYGLSADIMQEILVDHMNYLLKEQFSNRLIVTIDNRLKYIPKIKNLECIFIYGELVEAKRLEQLLSTNPKNKVLRNSAVIDGVLEENSSIPHINWMHLWVRNNLQSQLLSRFTGDYLSISSAEKCDDSVIIKFLQEWTSGRKYQNLRTLLLFSQRNSFSNPANVLGNFETMPWDPLRRPANYESSRK</sequence>
<dbReference type="EMBL" id="WUAV01000004">
    <property type="protein sequence ID" value="KAF1757416.1"/>
    <property type="molecule type" value="Genomic_DNA"/>
</dbReference>
<proteinExistence type="predicted"/>
<evidence type="ECO:0000313" key="1">
    <source>
        <dbReference type="EMBL" id="KAF1757416.1"/>
    </source>
</evidence>
<accession>A0A6A5GS72</accession>
<evidence type="ECO:0008006" key="3">
    <source>
        <dbReference type="Google" id="ProtNLM"/>
    </source>
</evidence>
<name>A0A6A5GS72_CAERE</name>
<dbReference type="AlphaFoldDB" id="A0A6A5GS72"/>
<evidence type="ECO:0000313" key="2">
    <source>
        <dbReference type="Proteomes" id="UP000483820"/>
    </source>
</evidence>
<organism evidence="1 2">
    <name type="scientific">Caenorhabditis remanei</name>
    <name type="common">Caenorhabditis vulgaris</name>
    <dbReference type="NCBI Taxonomy" id="31234"/>
    <lineage>
        <taxon>Eukaryota</taxon>
        <taxon>Metazoa</taxon>
        <taxon>Ecdysozoa</taxon>
        <taxon>Nematoda</taxon>
        <taxon>Chromadorea</taxon>
        <taxon>Rhabditida</taxon>
        <taxon>Rhabditina</taxon>
        <taxon>Rhabditomorpha</taxon>
        <taxon>Rhabditoidea</taxon>
        <taxon>Rhabditidae</taxon>
        <taxon>Peloderinae</taxon>
        <taxon>Caenorhabditis</taxon>
    </lineage>
</organism>
<dbReference type="RefSeq" id="XP_053584809.1">
    <property type="nucleotide sequence ID" value="XM_053730037.1"/>
</dbReference>
<dbReference type="PANTHER" id="PTHR21503:SF8">
    <property type="entry name" value="F-BOX ASSOCIATED DOMAIN-CONTAINING PROTEIN-RELATED"/>
    <property type="match status" value="1"/>
</dbReference>
<gene>
    <name evidence="1" type="ORF">GCK72_013872</name>
</gene>
<protein>
    <recommendedName>
        <fullName evidence="3">F-box domain-containing protein</fullName>
    </recommendedName>
</protein>
<reference evidence="1 2" key="1">
    <citation type="submission" date="2019-12" db="EMBL/GenBank/DDBJ databases">
        <title>Chromosome-level assembly of the Caenorhabditis remanei genome.</title>
        <authorList>
            <person name="Teterina A.A."/>
            <person name="Willis J.H."/>
            <person name="Phillips P.C."/>
        </authorList>
    </citation>
    <scope>NUCLEOTIDE SEQUENCE [LARGE SCALE GENOMIC DNA]</scope>
    <source>
        <strain evidence="1 2">PX506</strain>
        <tissue evidence="1">Whole organism</tissue>
    </source>
</reference>